<name>A0A1I3R7W6_9FLAO</name>
<feature type="transmembrane region" description="Helical" evidence="1">
    <location>
        <begin position="81"/>
        <end position="101"/>
    </location>
</feature>
<keyword evidence="3" id="KW-1185">Reference proteome</keyword>
<evidence type="ECO:0000313" key="2">
    <source>
        <dbReference type="EMBL" id="SFJ41326.1"/>
    </source>
</evidence>
<sequence length="109" mass="12863">MYIKSRIVRLSISALIVYISYLVILFKCDYSETLFTKDTVEVAFLLCILAAPISLTIIYALNRLFTDKKDRLEKKESIKCFYKIMRILFVIWLPLIIYKIFTAKFTMSI</sequence>
<dbReference type="AlphaFoldDB" id="A0A1I3R7W6"/>
<dbReference type="Proteomes" id="UP000199559">
    <property type="component" value="Unassembled WGS sequence"/>
</dbReference>
<gene>
    <name evidence="2" type="ORF">SAMN05443431_107117</name>
</gene>
<keyword evidence="1" id="KW-0472">Membrane</keyword>
<keyword evidence="1" id="KW-0812">Transmembrane</keyword>
<organism evidence="2 3">
    <name type="scientific">Olleya namhaensis</name>
    <dbReference type="NCBI Taxonomy" id="1144750"/>
    <lineage>
        <taxon>Bacteria</taxon>
        <taxon>Pseudomonadati</taxon>
        <taxon>Bacteroidota</taxon>
        <taxon>Flavobacteriia</taxon>
        <taxon>Flavobacteriales</taxon>
        <taxon>Flavobacteriaceae</taxon>
    </lineage>
</organism>
<dbReference type="STRING" id="1144750.SAMN05443431_107117"/>
<reference evidence="3" key="1">
    <citation type="submission" date="2016-10" db="EMBL/GenBank/DDBJ databases">
        <authorList>
            <person name="Varghese N."/>
            <person name="Submissions S."/>
        </authorList>
    </citation>
    <scope>NUCLEOTIDE SEQUENCE [LARGE SCALE GENOMIC DNA]</scope>
    <source>
        <strain evidence="3">DSM 28881</strain>
    </source>
</reference>
<protein>
    <submittedName>
        <fullName evidence="2">Uncharacterized protein</fullName>
    </submittedName>
</protein>
<evidence type="ECO:0000313" key="3">
    <source>
        <dbReference type="Proteomes" id="UP000199559"/>
    </source>
</evidence>
<feature type="transmembrane region" description="Helical" evidence="1">
    <location>
        <begin position="7"/>
        <end position="26"/>
    </location>
</feature>
<evidence type="ECO:0000256" key="1">
    <source>
        <dbReference type="SAM" id="Phobius"/>
    </source>
</evidence>
<proteinExistence type="predicted"/>
<accession>A0A1I3R7W6</accession>
<dbReference type="EMBL" id="FORM01000007">
    <property type="protein sequence ID" value="SFJ41326.1"/>
    <property type="molecule type" value="Genomic_DNA"/>
</dbReference>
<keyword evidence="1" id="KW-1133">Transmembrane helix</keyword>
<feature type="transmembrane region" description="Helical" evidence="1">
    <location>
        <begin position="42"/>
        <end position="61"/>
    </location>
</feature>